<evidence type="ECO:0000313" key="4">
    <source>
        <dbReference type="Proteomes" id="UP000666915"/>
    </source>
</evidence>
<dbReference type="PANTHER" id="PTHR33744:SF1">
    <property type="entry name" value="DNA-BINDING TRANSCRIPTIONAL ACTIVATOR ADER"/>
    <property type="match status" value="1"/>
</dbReference>
<gene>
    <name evidence="3" type="ORF">J4557_16130</name>
</gene>
<dbReference type="InterPro" id="IPR025736">
    <property type="entry name" value="PucR_C-HTH_dom"/>
</dbReference>
<evidence type="ECO:0000259" key="1">
    <source>
        <dbReference type="Pfam" id="PF13556"/>
    </source>
</evidence>
<accession>A0ABS3QYI9</accession>
<protein>
    <submittedName>
        <fullName evidence="3">Helix-turn-helix domain-containing protein</fullName>
    </submittedName>
</protein>
<organism evidence="3 4">
    <name type="scientific">Actinomadura nitritigenes</name>
    <dbReference type="NCBI Taxonomy" id="134602"/>
    <lineage>
        <taxon>Bacteria</taxon>
        <taxon>Bacillati</taxon>
        <taxon>Actinomycetota</taxon>
        <taxon>Actinomycetes</taxon>
        <taxon>Streptosporangiales</taxon>
        <taxon>Thermomonosporaceae</taxon>
        <taxon>Actinomadura</taxon>
    </lineage>
</organism>
<name>A0ABS3QYI9_9ACTN</name>
<reference evidence="3 4" key="1">
    <citation type="submission" date="2021-03" db="EMBL/GenBank/DDBJ databases">
        <authorList>
            <person name="Kanchanasin P."/>
            <person name="Saeng-In P."/>
            <person name="Phongsopitanun W."/>
            <person name="Yuki M."/>
            <person name="Kudo T."/>
            <person name="Ohkuma M."/>
            <person name="Tanasupawat S."/>
        </authorList>
    </citation>
    <scope>NUCLEOTIDE SEQUENCE [LARGE SCALE GENOMIC DNA]</scope>
    <source>
        <strain evidence="3 4">L46</strain>
    </source>
</reference>
<dbReference type="EMBL" id="JAGEOK010000009">
    <property type="protein sequence ID" value="MBO2439048.1"/>
    <property type="molecule type" value="Genomic_DNA"/>
</dbReference>
<keyword evidence="4" id="KW-1185">Reference proteome</keyword>
<feature type="domain" description="RsbT co-antagonist protein RsbRD N-terminal" evidence="2">
    <location>
        <begin position="30"/>
        <end position="168"/>
    </location>
</feature>
<dbReference type="Proteomes" id="UP000666915">
    <property type="component" value="Unassembled WGS sequence"/>
</dbReference>
<dbReference type="InterPro" id="IPR042070">
    <property type="entry name" value="PucR_C-HTH_sf"/>
</dbReference>
<feature type="domain" description="PucR C-terminal helix-turn-helix" evidence="1">
    <location>
        <begin position="338"/>
        <end position="395"/>
    </location>
</feature>
<dbReference type="InterPro" id="IPR025751">
    <property type="entry name" value="RsbRD_N_dom"/>
</dbReference>
<sequence>MTAPATSPHRVPPARVPDARTLWRLRRTIPEIAEQAAGAARGRVLAYEWGEGPGDPDPLYTAIAAALSGFLDPRAEPAEPAPAVLDAFRRLGEAEACAGRSPEDLRAALTVATGVVAGRLAEQVFRLGAGVTPRLGGTLVRLGLTCADQVQRAAADGHRSAGARRAGAAGPEHRRLADLLLGPGCAPHELRDAAARAGWTLPRTVAAIAVDARRRPTAPPRFLPPNVLSGLHRDVPCLVFPDPAGPGRRAVLETMLGDHPAVVGPPVEIGRAALSLRLARRGLELLPSGMLDGGAPVHVGEHIPTLLLVQDPELTRRLAERRLAPLRRLRPAQRPRMVETLLAYFECGFNGSITAARLHAHPQTVRNRIRAVEPLFGPDLYDPAHALDYLMALHAWRLLPDVASGGPTTERTT</sequence>
<comment type="caution">
    <text evidence="3">The sequence shown here is derived from an EMBL/GenBank/DDBJ whole genome shotgun (WGS) entry which is preliminary data.</text>
</comment>
<proteinExistence type="predicted"/>
<dbReference type="PANTHER" id="PTHR33744">
    <property type="entry name" value="CARBOHYDRATE DIACID REGULATOR"/>
    <property type="match status" value="1"/>
</dbReference>
<dbReference type="RefSeq" id="WP_208267344.1">
    <property type="nucleotide sequence ID" value="NZ_BAAAGM010000058.1"/>
</dbReference>
<evidence type="ECO:0000313" key="3">
    <source>
        <dbReference type="EMBL" id="MBO2439048.1"/>
    </source>
</evidence>
<dbReference type="Gene3D" id="1.10.10.2840">
    <property type="entry name" value="PucR C-terminal helix-turn-helix domain"/>
    <property type="match status" value="1"/>
</dbReference>
<dbReference type="InterPro" id="IPR051448">
    <property type="entry name" value="CdaR-like_regulators"/>
</dbReference>
<dbReference type="Pfam" id="PF14361">
    <property type="entry name" value="RsbRD_N"/>
    <property type="match status" value="1"/>
</dbReference>
<dbReference type="Pfam" id="PF13556">
    <property type="entry name" value="HTH_30"/>
    <property type="match status" value="1"/>
</dbReference>
<evidence type="ECO:0000259" key="2">
    <source>
        <dbReference type="Pfam" id="PF14361"/>
    </source>
</evidence>